<comment type="subcellular location">
    <subcellularLocation>
        <location evidence="2">Golgi apparatus membrane</location>
        <topology evidence="2">Multi-pass membrane protein</topology>
    </subcellularLocation>
</comment>
<evidence type="ECO:0000313" key="13">
    <source>
        <dbReference type="Proteomes" id="UP000469558"/>
    </source>
</evidence>
<dbReference type="PANTHER" id="PTHR47549">
    <property type="entry name" value="GOLGI APPARATUS MEMBRANE PROTEIN TVP38-RELATED"/>
    <property type="match status" value="1"/>
</dbReference>
<accession>A0A8T9CFL3</accession>
<feature type="transmembrane region" description="Helical" evidence="10">
    <location>
        <begin position="159"/>
        <end position="180"/>
    </location>
</feature>
<feature type="transmembrane region" description="Helical" evidence="10">
    <location>
        <begin position="34"/>
        <end position="53"/>
    </location>
</feature>
<dbReference type="EMBL" id="QGMK01000066">
    <property type="protein sequence ID" value="TVY84639.1"/>
    <property type="molecule type" value="Genomic_DNA"/>
</dbReference>
<dbReference type="AlphaFoldDB" id="A0A8T9CFL3"/>
<evidence type="ECO:0000256" key="7">
    <source>
        <dbReference type="ARBA" id="ARBA00022989"/>
    </source>
</evidence>
<evidence type="ECO:0000256" key="4">
    <source>
        <dbReference type="ARBA" id="ARBA00013533"/>
    </source>
</evidence>
<feature type="transmembrane region" description="Helical" evidence="10">
    <location>
        <begin position="74"/>
        <end position="93"/>
    </location>
</feature>
<dbReference type="OrthoDB" id="166803at2759"/>
<dbReference type="InterPro" id="IPR051076">
    <property type="entry name" value="Golgi_membrane_TVP38/TMEM64"/>
</dbReference>
<evidence type="ECO:0000256" key="2">
    <source>
        <dbReference type="ARBA" id="ARBA00004653"/>
    </source>
</evidence>
<proteinExistence type="inferred from homology"/>
<evidence type="ECO:0000313" key="12">
    <source>
        <dbReference type="EMBL" id="TVY84639.1"/>
    </source>
</evidence>
<protein>
    <recommendedName>
        <fullName evidence="4">Golgi apparatus membrane protein TVP38</fullName>
    </recommendedName>
    <alternativeName>
        <fullName evidence="5">Golgi apparatus membrane protein tvp38</fullName>
    </alternativeName>
</protein>
<evidence type="ECO:0000256" key="10">
    <source>
        <dbReference type="SAM" id="Phobius"/>
    </source>
</evidence>
<dbReference type="GO" id="GO:0000139">
    <property type="term" value="C:Golgi membrane"/>
    <property type="evidence" value="ECO:0007669"/>
    <property type="project" value="UniProtKB-SubCell"/>
</dbReference>
<dbReference type="PANTHER" id="PTHR47549:SF2">
    <property type="entry name" value="GOLGI APPARATUS MEMBRANE PROTEIN TVP38"/>
    <property type="match status" value="1"/>
</dbReference>
<dbReference type="Proteomes" id="UP000469558">
    <property type="component" value="Unassembled WGS sequence"/>
</dbReference>
<evidence type="ECO:0000256" key="8">
    <source>
        <dbReference type="ARBA" id="ARBA00023034"/>
    </source>
</evidence>
<sequence>MESSKSKSGKPDPEEEEFVYKQVKYKDFITKPKYIPWWILTIVITVLTILLTIHHDQVVDALRPASIKIKDLPAGFLIPIAILILISFPPLFGHELIALLCGVVWGLWIGFAIVAAGTFLGEIGTWYAFKYAFRRKAVKLERTNLNYGALARLTRDGGFLVVLIIRFSIIPSHFSTAVFSTANVKFWHFAVATFFTLPKQIILVYLGVLLVQNSKSNTVNYLVIALTFLVTVVAGAYIYNNMRKTKKTLLEEQAARLEAKKGLDQEISIQTGVREEENMWQRERHPTSPAYVRPPMQATWQEETHEMGDMGRPKYTQEFI</sequence>
<keyword evidence="8" id="KW-0333">Golgi apparatus</keyword>
<evidence type="ECO:0000259" key="11">
    <source>
        <dbReference type="Pfam" id="PF09335"/>
    </source>
</evidence>
<feature type="domain" description="VTT" evidence="11">
    <location>
        <begin position="94"/>
        <end position="208"/>
    </location>
</feature>
<name>A0A8T9CFL3_9HELO</name>
<evidence type="ECO:0000256" key="6">
    <source>
        <dbReference type="ARBA" id="ARBA00022692"/>
    </source>
</evidence>
<feature type="transmembrane region" description="Helical" evidence="10">
    <location>
        <begin position="186"/>
        <end position="211"/>
    </location>
</feature>
<reference evidence="12 13" key="1">
    <citation type="submission" date="2018-05" db="EMBL/GenBank/DDBJ databases">
        <title>Genome sequencing and assembly of the regulated plant pathogen Lachnellula willkommii and related sister species for the development of diagnostic species identification markers.</title>
        <authorList>
            <person name="Giroux E."/>
            <person name="Bilodeau G."/>
        </authorList>
    </citation>
    <scope>NUCLEOTIDE SEQUENCE [LARGE SCALE GENOMIC DNA]</scope>
    <source>
        <strain evidence="12 13">CBS 268.59</strain>
    </source>
</reference>
<gene>
    <name evidence="12" type="primary">TVP38_1</name>
    <name evidence="12" type="ORF">LSUE1_G000531</name>
</gene>
<keyword evidence="7 10" id="KW-1133">Transmembrane helix</keyword>
<dbReference type="InterPro" id="IPR032816">
    <property type="entry name" value="VTT_dom"/>
</dbReference>
<evidence type="ECO:0000256" key="9">
    <source>
        <dbReference type="ARBA" id="ARBA00023136"/>
    </source>
</evidence>
<organism evidence="12 13">
    <name type="scientific">Lachnellula suecica</name>
    <dbReference type="NCBI Taxonomy" id="602035"/>
    <lineage>
        <taxon>Eukaryota</taxon>
        <taxon>Fungi</taxon>
        <taxon>Dikarya</taxon>
        <taxon>Ascomycota</taxon>
        <taxon>Pezizomycotina</taxon>
        <taxon>Leotiomycetes</taxon>
        <taxon>Helotiales</taxon>
        <taxon>Lachnaceae</taxon>
        <taxon>Lachnellula</taxon>
    </lineage>
</organism>
<comment type="similarity">
    <text evidence="3">Belongs to the TVP38/TMEM64 family.</text>
</comment>
<keyword evidence="9 10" id="KW-0472">Membrane</keyword>
<evidence type="ECO:0000256" key="5">
    <source>
        <dbReference type="ARBA" id="ARBA00020673"/>
    </source>
</evidence>
<comment type="caution">
    <text evidence="12">The sequence shown here is derived from an EMBL/GenBank/DDBJ whole genome shotgun (WGS) entry which is preliminary data.</text>
</comment>
<evidence type="ECO:0000256" key="3">
    <source>
        <dbReference type="ARBA" id="ARBA00008640"/>
    </source>
</evidence>
<evidence type="ECO:0000256" key="1">
    <source>
        <dbReference type="ARBA" id="ARBA00002978"/>
    </source>
</evidence>
<dbReference type="Pfam" id="PF09335">
    <property type="entry name" value="VTT_dom"/>
    <property type="match status" value="1"/>
</dbReference>
<keyword evidence="13" id="KW-1185">Reference proteome</keyword>
<comment type="function">
    <text evidence="1">Golgi membrane protein involved in vesicular trafficking and spindle migration.</text>
</comment>
<feature type="transmembrane region" description="Helical" evidence="10">
    <location>
        <begin position="105"/>
        <end position="129"/>
    </location>
</feature>
<keyword evidence="6 10" id="KW-0812">Transmembrane</keyword>
<feature type="transmembrane region" description="Helical" evidence="10">
    <location>
        <begin position="218"/>
        <end position="239"/>
    </location>
</feature>